<evidence type="ECO:0000256" key="10">
    <source>
        <dbReference type="ARBA" id="ARBA00004482"/>
    </source>
</evidence>
<evidence type="ECO:0000256" key="33">
    <source>
        <dbReference type="ARBA" id="ARBA00022806"/>
    </source>
</evidence>
<keyword evidence="54" id="KW-1045">Host mitochondrion</keyword>
<evidence type="ECO:0000256" key="37">
    <source>
        <dbReference type="ARBA" id="ARBA00022833"/>
    </source>
</evidence>
<keyword evidence="58" id="KW-1041">Host lipid droplet</keyword>
<evidence type="ECO:0000256" key="47">
    <source>
        <dbReference type="ARBA" id="ARBA00023015"/>
    </source>
</evidence>
<evidence type="ECO:0000256" key="48">
    <source>
        <dbReference type="ARBA" id="ARBA00023039"/>
    </source>
</evidence>
<keyword evidence="65" id="KW-1160">Virus entry into host cell</keyword>
<evidence type="ECO:0000256" key="18">
    <source>
        <dbReference type="ARBA" id="ARBA00022553"/>
    </source>
</evidence>
<dbReference type="GO" id="GO:1990904">
    <property type="term" value="C:ribonucleoprotein complex"/>
    <property type="evidence" value="ECO:0007669"/>
    <property type="project" value="UniProtKB-KW"/>
</dbReference>
<keyword evidence="35" id="KW-0720">Serine protease</keyword>
<dbReference type="GO" id="GO:0003724">
    <property type="term" value="F:RNA helicase activity"/>
    <property type="evidence" value="ECO:0007669"/>
    <property type="project" value="UniProtKB-EC"/>
</dbReference>
<keyword evidence="61" id="KW-0511">Multifunctional enzyme</keyword>
<dbReference type="InterPro" id="IPR000745">
    <property type="entry name" value="HCV_NS4a"/>
</dbReference>
<evidence type="ECO:0000256" key="12">
    <source>
        <dbReference type="ARBA" id="ARBA00020107"/>
    </source>
</evidence>
<dbReference type="InterPro" id="IPR013192">
    <property type="entry name" value="HCV_NS5A_1a"/>
</dbReference>
<feature type="region of interest" description="Disordered" evidence="71">
    <location>
        <begin position="2208"/>
        <end position="2266"/>
    </location>
</feature>
<evidence type="ECO:0000256" key="39">
    <source>
        <dbReference type="ARBA" id="ARBA00022842"/>
    </source>
</evidence>
<dbReference type="Pfam" id="PF00998">
    <property type="entry name" value="RdRP_3"/>
    <property type="match status" value="1"/>
</dbReference>
<evidence type="ECO:0000256" key="5">
    <source>
        <dbReference type="ARBA" id="ARBA00004153"/>
    </source>
</evidence>
<keyword evidence="38" id="KW-0067">ATP-binding</keyword>
<dbReference type="GO" id="GO:0017111">
    <property type="term" value="F:ribonucleoside triphosphate phosphatase activity"/>
    <property type="evidence" value="ECO:0007669"/>
    <property type="project" value="UniProtKB-EC"/>
</dbReference>
<keyword evidence="24" id="KW-0645">Protease</keyword>
<dbReference type="Gene3D" id="2.40.10.10">
    <property type="entry name" value="Trypsin-like serine proteases"/>
    <property type="match status" value="1"/>
</dbReference>
<keyword evidence="25" id="KW-0808">Transferase</keyword>
<evidence type="ECO:0000256" key="44">
    <source>
        <dbReference type="ARBA" id="ARBA00022953"/>
    </source>
</evidence>
<keyword evidence="63" id="KW-0899">Viral immunoevasion</keyword>
<evidence type="ECO:0000256" key="2">
    <source>
        <dbReference type="ARBA" id="ARBA00001946"/>
    </source>
</evidence>
<dbReference type="PROSITE" id="PS51693">
    <property type="entry name" value="HCV_NS2_PRO"/>
    <property type="match status" value="1"/>
</dbReference>
<dbReference type="CDD" id="cd23202">
    <property type="entry name" value="Hepacivirus_RdRp"/>
    <property type="match status" value="1"/>
</dbReference>
<dbReference type="Gene3D" id="1.10.820.10">
    <property type="entry name" value="RNA Helicase Chain A , domain 3"/>
    <property type="match status" value="1"/>
</dbReference>
<evidence type="ECO:0000256" key="34">
    <source>
        <dbReference type="ARBA" id="ARBA00022807"/>
    </source>
</evidence>
<keyword evidence="48" id="KW-1182">Viral ion channel</keyword>
<evidence type="ECO:0000256" key="16">
    <source>
        <dbReference type="ARBA" id="ARBA00022506"/>
    </source>
</evidence>
<keyword evidence="46 72" id="KW-1133">Transmembrane helix</keyword>
<keyword evidence="21" id="KW-0945">Host-virus interaction</keyword>
<keyword evidence="28" id="KW-0053">Apoptosis</keyword>
<keyword evidence="66" id="KW-0407">Ion channel</keyword>
<comment type="cofactor">
    <cofactor evidence="2">
        <name>Mg(2+)</name>
        <dbReference type="ChEBI" id="CHEBI:18420"/>
    </cofactor>
</comment>
<keyword evidence="37" id="KW-0862">Zinc</keyword>
<evidence type="ECO:0000256" key="58">
    <source>
        <dbReference type="ARBA" id="ARBA00023190"/>
    </source>
</evidence>
<evidence type="ECO:0000256" key="13">
    <source>
        <dbReference type="ARBA" id="ARBA00022448"/>
    </source>
</evidence>
<evidence type="ECO:0000256" key="59">
    <source>
        <dbReference type="ARBA" id="ARBA00023200"/>
    </source>
</evidence>
<keyword evidence="39" id="KW-0460">Magnesium</keyword>
<dbReference type="GO" id="GO:0033650">
    <property type="term" value="C:host cell mitochondrion"/>
    <property type="evidence" value="ECO:0007669"/>
    <property type="project" value="UniProtKB-SubCell"/>
</dbReference>
<dbReference type="Proteomes" id="UP000129794">
    <property type="component" value="Genome"/>
</dbReference>
<dbReference type="InterPro" id="IPR002868">
    <property type="entry name" value="HCV_NS5a"/>
</dbReference>
<dbReference type="InterPro" id="IPR007094">
    <property type="entry name" value="RNA-dir_pol_PSvirus"/>
</dbReference>
<dbReference type="PROSITE" id="PS50507">
    <property type="entry name" value="RDRP_SSRNA_POS"/>
    <property type="match status" value="1"/>
</dbReference>
<evidence type="ECO:0000256" key="6">
    <source>
        <dbReference type="ARBA" id="ARBA00004181"/>
    </source>
</evidence>
<dbReference type="PROSITE" id="PS51822">
    <property type="entry name" value="HV_PV_NS3_PRO"/>
    <property type="match status" value="1"/>
</dbReference>
<accession>F5HSD5</accession>
<dbReference type="GO" id="GO:0004252">
    <property type="term" value="F:serine-type endopeptidase activity"/>
    <property type="evidence" value="ECO:0007669"/>
    <property type="project" value="InterPro"/>
</dbReference>
<keyword evidence="51" id="KW-0543">Viral nucleoprotein</keyword>
<keyword evidence="23" id="KW-1090">Inhibition of host innate immune response by virus</keyword>
<feature type="transmembrane region" description="Helical" evidence="72">
    <location>
        <begin position="632"/>
        <end position="651"/>
    </location>
</feature>
<keyword evidence="33" id="KW-0347">Helicase</keyword>
<evidence type="ECO:0000256" key="40">
    <source>
        <dbReference type="ARBA" id="ARBA00022844"/>
    </source>
</evidence>
<dbReference type="Gene3D" id="3.30.160.890">
    <property type="entry name" value="Hepatitis C virus envelope glycoprotein E1, chain C"/>
    <property type="match status" value="1"/>
</dbReference>
<dbReference type="SUPFAM" id="SSF52540">
    <property type="entry name" value="P-loop containing nucleoside triphosphate hydrolases"/>
    <property type="match status" value="2"/>
</dbReference>
<feature type="domain" description="Helicase ATP-binding" evidence="74">
    <location>
        <begin position="1131"/>
        <end position="1281"/>
    </location>
</feature>
<evidence type="ECO:0000256" key="19">
    <source>
        <dbReference type="ARBA" id="ARBA00022561"/>
    </source>
</evidence>
<keyword evidence="64" id="KW-0449">Lipoprotein</keyword>
<dbReference type="Pfam" id="PF08300">
    <property type="entry name" value="HCV_NS5a_1a"/>
    <property type="match status" value="1"/>
</dbReference>
<evidence type="ECO:0000256" key="24">
    <source>
        <dbReference type="ARBA" id="ARBA00022670"/>
    </source>
</evidence>
<dbReference type="Gene3D" id="2.40.10.120">
    <property type="match status" value="1"/>
</dbReference>
<evidence type="ECO:0000256" key="49">
    <source>
        <dbReference type="ARBA" id="ARBA00023050"/>
    </source>
</evidence>
<feature type="transmembrane region" description="Helical" evidence="72">
    <location>
        <begin position="565"/>
        <end position="588"/>
    </location>
</feature>
<feature type="transmembrane region" description="Helical" evidence="72">
    <location>
        <begin position="708"/>
        <end position="727"/>
    </location>
</feature>
<evidence type="ECO:0000256" key="22">
    <source>
        <dbReference type="ARBA" id="ARBA00022595"/>
    </source>
</evidence>
<dbReference type="GO" id="GO:0039502">
    <property type="term" value="P:symbiont-mediated suppression of host type I interferon-mediated signaling pathway"/>
    <property type="evidence" value="ECO:0007669"/>
    <property type="project" value="UniProtKB-KW"/>
</dbReference>
<evidence type="ECO:0000256" key="62">
    <source>
        <dbReference type="ARBA" id="ARBA00023274"/>
    </source>
</evidence>
<dbReference type="InterPro" id="IPR014001">
    <property type="entry name" value="Helicase_ATP-bd"/>
</dbReference>
<dbReference type="Pfam" id="PF01506">
    <property type="entry name" value="HCV_NS5a"/>
    <property type="match status" value="1"/>
</dbReference>
<keyword evidence="32" id="KW-1161">Viral attachment to host cell</keyword>
<keyword evidence="62" id="KW-0687">Ribonucleoprotein</keyword>
<dbReference type="InterPro" id="IPR043502">
    <property type="entry name" value="DNA/RNA_pol_sf"/>
</dbReference>
<evidence type="ECO:0000256" key="9">
    <source>
        <dbReference type="ARBA" id="ARBA00004407"/>
    </source>
</evidence>
<dbReference type="InterPro" id="IPR038170">
    <property type="entry name" value="NS5A_1a_sf"/>
</dbReference>
<evidence type="ECO:0000256" key="72">
    <source>
        <dbReference type="SAM" id="Phobius"/>
    </source>
</evidence>
<comment type="catalytic activity">
    <reaction evidence="1">
        <text>Hydrolysis of four peptide bonds in the viral precursor polyprotein, commonly with Asp or Glu in the P6 position, Cys or Thr in P1 and Ser or Ala in P1'.</text>
        <dbReference type="EC" id="3.4.21.98"/>
    </reaction>
</comment>
<organismHost>
    <name type="scientific">Saguinus</name>
    <dbReference type="NCBI Taxonomy" id="9486"/>
</organismHost>
<dbReference type="GO" id="GO:0055036">
    <property type="term" value="C:virion membrane"/>
    <property type="evidence" value="ECO:0007669"/>
    <property type="project" value="UniProtKB-SubCell"/>
</dbReference>
<keyword evidence="20" id="KW-1048">Host nucleus</keyword>
<comment type="catalytic activity">
    <reaction evidence="69">
        <text>a ribonucleoside 5'-triphosphate + H2O = a ribonucleoside 5'-diphosphate + phosphate + H(+)</text>
        <dbReference type="Rhea" id="RHEA:23680"/>
        <dbReference type="ChEBI" id="CHEBI:15377"/>
        <dbReference type="ChEBI" id="CHEBI:15378"/>
        <dbReference type="ChEBI" id="CHEBI:43474"/>
        <dbReference type="ChEBI" id="CHEBI:57930"/>
        <dbReference type="ChEBI" id="CHEBI:61557"/>
        <dbReference type="EC" id="3.6.1.15"/>
    </reaction>
</comment>
<dbReference type="GO" id="GO:0044220">
    <property type="term" value="C:host cell perinuclear region of cytoplasm"/>
    <property type="evidence" value="ECO:0007669"/>
    <property type="project" value="UniProtKB-SubCell"/>
</dbReference>
<dbReference type="SMART" id="SM00487">
    <property type="entry name" value="DEXDc"/>
    <property type="match status" value="1"/>
</dbReference>
<evidence type="ECO:0000256" key="65">
    <source>
        <dbReference type="ARBA" id="ARBA00023296"/>
    </source>
</evidence>
<evidence type="ECO:0000313" key="77">
    <source>
        <dbReference type="EMBL" id="BAK24070.1"/>
    </source>
</evidence>
<evidence type="ECO:0000256" key="11">
    <source>
        <dbReference type="ARBA" id="ARBA00004563"/>
    </source>
</evidence>
<feature type="domain" description="Peptidase S29" evidence="76">
    <location>
        <begin position="941"/>
        <end position="1122"/>
    </location>
</feature>
<reference evidence="77 78" key="1">
    <citation type="submission" date="2011-05" db="EMBL/GenBank/DDBJ databases">
        <title>GBV-B/Cj05-002 45 weeks p.i.</title>
        <authorList>
            <person name="Akari H."/>
        </authorList>
    </citation>
    <scope>NUCLEOTIDE SEQUENCE [LARGE SCALE GENOMIC DNA]</scope>
</reference>
<keyword evidence="26 72" id="KW-0812">Transmembrane</keyword>
<evidence type="ECO:0000256" key="8">
    <source>
        <dbReference type="ARBA" id="ARBA00004338"/>
    </source>
</evidence>
<feature type="domain" description="RdRp catalytic" evidence="73">
    <location>
        <begin position="2485"/>
        <end position="2603"/>
    </location>
</feature>
<keyword evidence="49" id="KW-1072">Activation of host autophagy by virus</keyword>
<evidence type="ECO:0000256" key="68">
    <source>
        <dbReference type="ARBA" id="ARBA00046133"/>
    </source>
</evidence>
<dbReference type="Pfam" id="PF01539">
    <property type="entry name" value="HCV_env"/>
    <property type="match status" value="1"/>
</dbReference>
<feature type="compositionally biased region" description="Polar residues" evidence="71">
    <location>
        <begin position="21"/>
        <end position="32"/>
    </location>
</feature>
<keyword evidence="57" id="KW-1038">Host endoplasmic reticulum</keyword>
<dbReference type="InterPro" id="IPR013193">
    <property type="entry name" value="HCV_NS5a_1B_dom"/>
</dbReference>
<dbReference type="GO" id="GO:0008270">
    <property type="term" value="F:zinc ion binding"/>
    <property type="evidence" value="ECO:0007669"/>
    <property type="project" value="InterPro"/>
</dbReference>
<keyword evidence="14" id="KW-1113">Inhibition of host RLR pathway by virus</keyword>
<dbReference type="InterPro" id="IPR002518">
    <property type="entry name" value="HCV_NS2"/>
</dbReference>
<keyword evidence="18" id="KW-0597">Phosphoprotein</keyword>
<evidence type="ECO:0000256" key="31">
    <source>
        <dbReference type="ARBA" id="ARBA00022801"/>
    </source>
</evidence>
<dbReference type="InterPro" id="IPR027417">
    <property type="entry name" value="P-loop_NTPase"/>
</dbReference>
<feature type="compositionally biased region" description="Polar residues" evidence="71">
    <location>
        <begin position="2228"/>
        <end position="2240"/>
    </location>
</feature>
<evidence type="ECO:0000256" key="26">
    <source>
        <dbReference type="ARBA" id="ARBA00022692"/>
    </source>
</evidence>
<evidence type="ECO:0000256" key="50">
    <source>
        <dbReference type="ARBA" id="ARBA00023065"/>
    </source>
</evidence>
<sequence length="2864" mass="312793">MPVISTQTSPVPAPRTRKNKQTQASYPVSIKTSVERGQRAKRKVQRDARPRNYKIAGIHDGLQTLAQAALPAHGWGRQDPRHKSRNLGILLDYPLGWIGDVTTHTPLVGPLVAGAVVRPVCQIVRLLEDGVNWATGWFGVHLFVVCLLSLACPCSGARVTDPDTNTTILTNCCQRNQVIYCSPSTCLHEPGCVICADECWVPANPYISHPSNWTGTDSFLADHIDFVMGALVTCDALDIGELCGACVLVVDWLVRHWLIHIDLNETGTCYLEVPTGIDPGFLGFIGWMAGKVEAVIFLTKLASQVPYAIATMFSSVHYLAVGALIYYASRGKWYQLLLALMLYIEATSGNPIRVPTGCSIAEFCSPLMIPCPCHSYLSENVSEVICYSPKWTRPITLEYNNSISWYPYTIPGARGCMVKFKNNTWGCCRIRNVPSYCTMGTDAVWNDTRNTYEACGVTPWLTTAWHNGSALKLAILQYPGSKEMFKPHNWMSGHLYFEGSDTPIVYFYDPVNSTLLPPERWARLPGTPPVVRGSWLQVPQGFYSDVKDLATGLITKDKAWKNYQVLYSATGALSLTGVTTKAVVLILLGLCGSKYLILAYLCYLSLCFGRASGYPLRPVLPSQSYLQAGWDVLSKAQVAPFALIFFICCYLRCRLRYAALLGFVPMAAGLPLTFFVAAAAAQPDYDWWVRLLVAGLVLWAGRDRGHRIALLVGPWPLVALLTLLHLVTPASAFDAEIIGGLTIPPVVALVVMSRFGFFAHLLPRCALVNSYLWQRWENWFWNVTLRPERFFLVLVCFPGATYDALVTFCVCHVALLCLTSSAASFFGTDSRVRAHRMLVRLGKCHAWYSHYVLKFFLLVFGENGVFFYKHLHGDVLPNDFASKLPLQEPFFPFEGKARVYRNEGRRLACGDTVDGLPVVARLGDLVFAGLAMPPDGWAITAPFTLQCLSERGTLSAMAVVMTGIDPRTWTGTIFRLGSLATSYMGFVCDNVLYTAHHGSKGRRLAHPTGSIHPITVDAANDQDIYQPPCGAGSLTRCSCGETKGYLVTRLGSLVEVNKSDDPYWCVCGALPMAVAKGSSGAPILCSSGHVIGMFTAARNSGGSVSQIRVRPLVCAGYHPQYTAHATLDTKPTVPNEYSVQILIAPTGSGKSTKLPLSYMQEKYEVLVLNPSVATTASMPKYMHATYGVNPNCYFNGKCTNTGASLTYSTYGMYLTGACSRNYDVIICDECHATDATTVLGIGKVLTEAPSKNVRLVVLATATPPGVIPTPHANITEIQLTDEGTIPFHGKKIKEENLKKGRHLIFEATKKHCDELANELARKGIIAVSYYRGCDISKIPEGDCVVVATDALCTGYTGDFDSVYDCSLMVEGTCHVDLDPTFTMGVRVCGVSAIVKGQRRGRTGRGRAGIYYYVDGSCTPSGMVPECNIVEAFDAAKAWYGLSSTEAQTILDTYRTQPGLPAIGANLDEWADLFSMVNPEPSFVNTAKRTADNYVLLTAAQLQLCHQYGYAAPNDAPRWQGARLGKKPCGVLWRLDGADACPGPEPSEVTRYQMCFTEVNTSGTAALAVGVGVAMAYLAIDTFGATCVRRCWSITSVPTGATVAPVVDEEEIVEECASFIPLEAMVAAIDKLKSTITTTSPFTLETALEKLNTFLGPHAATILAIIEYCCGLVTLPDNPFASCVFAFIAGITTPLPHKIKMFLSLFGGAIASKLTDARGALAFMMAGAAGTALGTWTSVGFVFDMLGGYAAASSTACLTFKCLMGEWPTMDQLAGLVYSAFNPAAGVVGVLSACAMFALTTAGPDHWPNRLLTMLARSNTVCNEYFIATRDIRRKILGILEASTPWSVISACIRWLHTPTEDDCGLIAWGLEIWQYVCNFFVICFNVLKAGVQSMVNIPGCPFYSCQKGYKGPWIGSGMLQARCPCGAELIFSVENGFAKLYKGPKTCSNYWRGAVPVNARLCGSARPDPTDWTSLVVNYGVRDYCKYEKMGDHIFVTAVSSPNVCFTQVPPTLRAAVAVDGVQVQCYLGEPKTPWTTSACCYGPDGKGKTVKLPFRVDGHTPGVRMQLNLRDALETNDCNSTNNTPSDEAAVSALVFKQELRRTNQLLEAISAGVDTTKLPAPSIEEVVVRKRQSRARTGSLTLPPPPRSVPGVSCPESLQRSDPLEGPSNLPPSPPVLQLAMPMPLLGAGECNPLTAIGCAMTETGGGPDDLPSYPPKKEVSEWSDESWSTATTASSYVTGPPYPKIRGKDSTQSAPAKRPTKKKLEKSEFSCSMSYTWTDVISFKTASKVLSATRAITSGFLKQRSLVYVTEPRDAELRKQKVTINRQPLFPPSYHKQVKLAKEKASKVVGVMWDYDEVAAHTPSKSAKSHITGLRGTDVRSGAARKAVLDLQKCVEAGEIPSHYRQTVIVPKEEVFVKTPQKPTKKPPRLISYPHLEMRCVEKMYYGQVAPDVVKAVMGDAYGFVDPRTRVKRLLSMWSPDAVGATCDTVCFDSTITPEDIMVETDIYSAAKLSDQHRAGIHTIARQLYAGGPMIAYDGREIGYRRCRSSGVYTTSSSNSLTCWLKVNAAAEQAGMKNPRFLISGDDCTVIWKSAGADADKQAMRVFASWMKVMGAPQDCVPQPKYSLEELTSCSSNVTSGITKSGKPYYFLTRDPRIPLGRCSAEGLGYNPSAAWIGYLIHHYPCLWVSRVLAVHFMEQMLFEDKLPETVTFDWYGKNYTVPVEDLPSIIAGVHGIEAFSVVRYTNAEILRVSQSLTDMTMPPLRAWRKKARAVLASAKRRGGAHAKLARFLLWHATSRPLPDLDKTSVARYTTFNYCDVYSPEGDVFITPQRRLQKFLVKYLAVIVFALGLIAVGLAIS</sequence>
<evidence type="ECO:0000256" key="15">
    <source>
        <dbReference type="ARBA" id="ARBA00022484"/>
    </source>
</evidence>
<dbReference type="GO" id="GO:0019062">
    <property type="term" value="P:virion attachment to host cell"/>
    <property type="evidence" value="ECO:0007669"/>
    <property type="project" value="UniProtKB-KW"/>
</dbReference>
<evidence type="ECO:0000256" key="63">
    <source>
        <dbReference type="ARBA" id="ARBA00023280"/>
    </source>
</evidence>
<evidence type="ECO:0000256" key="43">
    <source>
        <dbReference type="ARBA" id="ARBA00022884"/>
    </source>
</evidence>
<evidence type="ECO:0000256" key="4">
    <source>
        <dbReference type="ARBA" id="ARBA00004147"/>
    </source>
</evidence>
<dbReference type="Pfam" id="PF07652">
    <property type="entry name" value="Flavi_DEAD"/>
    <property type="match status" value="1"/>
</dbReference>
<evidence type="ECO:0000256" key="69">
    <source>
        <dbReference type="ARBA" id="ARBA00047631"/>
    </source>
</evidence>
<dbReference type="GO" id="GO:0046718">
    <property type="term" value="P:symbiont entry into host cell"/>
    <property type="evidence" value="ECO:0007669"/>
    <property type="project" value="UniProtKB-KW"/>
</dbReference>
<keyword evidence="55" id="KW-0804">Transcription</keyword>
<dbReference type="SUPFAM" id="SSF50494">
    <property type="entry name" value="Trypsin-like serine proteases"/>
    <property type="match status" value="1"/>
</dbReference>
<evidence type="ECO:0000256" key="45">
    <source>
        <dbReference type="ARBA" id="ARBA00022986"/>
    </source>
</evidence>
<keyword evidence="50" id="KW-0406">Ion transport</keyword>
<dbReference type="InterPro" id="IPR043128">
    <property type="entry name" value="Rev_trsase/Diguanyl_cyclase"/>
</dbReference>
<evidence type="ECO:0000256" key="66">
    <source>
        <dbReference type="ARBA" id="ARBA00023303"/>
    </source>
</evidence>
<dbReference type="GO" id="GO:0019087">
    <property type="term" value="P:symbiont-mediated transformation of host cell"/>
    <property type="evidence" value="ECO:0007669"/>
    <property type="project" value="InterPro"/>
</dbReference>
<evidence type="ECO:0000256" key="27">
    <source>
        <dbReference type="ARBA" id="ARBA00022695"/>
    </source>
</evidence>
<keyword evidence="17" id="KW-1170">Fusion of virus membrane with host endosomal membrane</keyword>
<dbReference type="InterPro" id="IPR002519">
    <property type="entry name" value="HCV_Env"/>
</dbReference>
<dbReference type="GO" id="GO:0005198">
    <property type="term" value="F:structural molecule activity"/>
    <property type="evidence" value="ECO:0007669"/>
    <property type="project" value="InterPro"/>
</dbReference>
<feature type="region of interest" description="Disordered" evidence="71">
    <location>
        <begin position="2129"/>
        <end position="2176"/>
    </location>
</feature>
<dbReference type="Gene3D" id="3.40.50.300">
    <property type="entry name" value="P-loop containing nucleotide triphosphate hydrolases"/>
    <property type="match status" value="2"/>
</dbReference>
<organismHost>
    <name type="scientific">Callithrix jacchus</name>
    <name type="common">White-tufted-ear marmoset</name>
    <name type="synonym">Simia Jacchus</name>
    <dbReference type="NCBI Taxonomy" id="9483"/>
</organismHost>
<dbReference type="GO" id="GO:0034220">
    <property type="term" value="P:monoatomic ion transmembrane transport"/>
    <property type="evidence" value="ECO:0007669"/>
    <property type="project" value="UniProtKB-KW"/>
</dbReference>
<feature type="region of interest" description="Disordered" evidence="71">
    <location>
        <begin position="1"/>
        <end position="49"/>
    </location>
</feature>
<dbReference type="InterPro" id="IPR009003">
    <property type="entry name" value="Peptidase_S1_PA"/>
</dbReference>
<name>F5HSD5_GBVB</name>
<feature type="transmembrane region" description="Helical" evidence="72">
    <location>
        <begin position="658"/>
        <end position="679"/>
    </location>
</feature>
<evidence type="ECO:0000259" key="76">
    <source>
        <dbReference type="PROSITE" id="PS51822"/>
    </source>
</evidence>
<evidence type="ECO:0000256" key="30">
    <source>
        <dbReference type="ARBA" id="ARBA00022741"/>
    </source>
</evidence>
<dbReference type="Pfam" id="PF01542">
    <property type="entry name" value="HCV_core"/>
    <property type="match status" value="1"/>
</dbReference>
<dbReference type="GO" id="GO:0006508">
    <property type="term" value="P:proteolysis"/>
    <property type="evidence" value="ECO:0007669"/>
    <property type="project" value="UniProtKB-KW"/>
</dbReference>
<dbReference type="GO" id="GO:0042025">
    <property type="term" value="C:host cell nucleus"/>
    <property type="evidence" value="ECO:0007669"/>
    <property type="project" value="UniProtKB-SubCell"/>
</dbReference>
<dbReference type="Gene3D" id="3.30.70.270">
    <property type="match status" value="2"/>
</dbReference>
<dbReference type="InterPro" id="IPR001490">
    <property type="entry name" value="HCV_NS4b"/>
</dbReference>
<dbReference type="EMBL" id="AB630358">
    <property type="protein sequence ID" value="BAK24070.1"/>
    <property type="molecule type" value="Genomic_RNA"/>
</dbReference>
<dbReference type="InterPro" id="IPR043504">
    <property type="entry name" value="Peptidase_S1_PA_chymotrypsin"/>
</dbReference>
<keyword evidence="56" id="KW-0325">Glycoprotein</keyword>
<evidence type="ECO:0000256" key="70">
    <source>
        <dbReference type="ARBA" id="ARBA00047984"/>
    </source>
</evidence>
<keyword evidence="40" id="KW-0946">Virion</keyword>
<comment type="function">
    <text evidence="67">RNA-dependent RNA polymerase that performs primer-template recognition and RNA synthesis during viral replication. Initiates RNA transcription/replication at a flavin adenine dinucleotide (FAD), resulting in a 5'- FAD cap on viral RNAs. In this way, recognition of viral 5' RNA by host pattern recognition receptors can be bypassed, thereby evading activation of antiviral pathways.</text>
</comment>
<evidence type="ECO:0000256" key="7">
    <source>
        <dbReference type="ARBA" id="ARBA00004291"/>
    </source>
</evidence>
<dbReference type="GO" id="GO:0015267">
    <property type="term" value="F:channel activity"/>
    <property type="evidence" value="ECO:0007669"/>
    <property type="project" value="UniProtKB-KW"/>
</dbReference>
<comment type="cofactor">
    <cofactor evidence="3">
        <name>Zn(2+)</name>
        <dbReference type="ChEBI" id="CHEBI:29105"/>
    </cofactor>
</comment>
<evidence type="ECO:0000256" key="1">
    <source>
        <dbReference type="ARBA" id="ARBA00001117"/>
    </source>
</evidence>
<evidence type="ECO:0000313" key="78">
    <source>
        <dbReference type="Proteomes" id="UP000129794"/>
    </source>
</evidence>
<keyword evidence="36" id="KW-1114">Inhibition of host interferon signaling pathway by virus</keyword>
<evidence type="ECO:0000256" key="20">
    <source>
        <dbReference type="ARBA" id="ARBA00022562"/>
    </source>
</evidence>
<evidence type="ECO:0000256" key="28">
    <source>
        <dbReference type="ARBA" id="ARBA00022703"/>
    </source>
</evidence>
<dbReference type="GO" id="GO:0003723">
    <property type="term" value="F:RNA binding"/>
    <property type="evidence" value="ECO:0007669"/>
    <property type="project" value="UniProtKB-KW"/>
</dbReference>
<dbReference type="GO" id="GO:0003968">
    <property type="term" value="F:RNA-directed RNA polymerase activity"/>
    <property type="evidence" value="ECO:0007669"/>
    <property type="project" value="UniProtKB-KW"/>
</dbReference>
<feature type="transmembrane region" description="Helical" evidence="72">
    <location>
        <begin position="595"/>
        <end position="612"/>
    </location>
</feature>
<evidence type="ECO:0000256" key="38">
    <source>
        <dbReference type="ARBA" id="ARBA00022840"/>
    </source>
</evidence>
<evidence type="ECO:0000256" key="35">
    <source>
        <dbReference type="ARBA" id="ARBA00022825"/>
    </source>
</evidence>
<keyword evidence="16" id="KW-1168">Fusion of virus membrane with host membrane</keyword>
<keyword evidence="52 72" id="KW-0472">Membrane</keyword>
<evidence type="ECO:0000256" key="57">
    <source>
        <dbReference type="ARBA" id="ARBA00023184"/>
    </source>
</evidence>
<keyword evidence="19" id="KW-0167">Capsid protein</keyword>
<evidence type="ECO:0000259" key="73">
    <source>
        <dbReference type="PROSITE" id="PS50507"/>
    </source>
</evidence>
<dbReference type="GO" id="GO:0019031">
    <property type="term" value="C:viral envelope"/>
    <property type="evidence" value="ECO:0007669"/>
    <property type="project" value="UniProtKB-KW"/>
</dbReference>
<comment type="catalytic activity">
    <reaction evidence="70">
        <text>ATP + H2O = ADP + phosphate + H(+)</text>
        <dbReference type="Rhea" id="RHEA:13065"/>
        <dbReference type="ChEBI" id="CHEBI:15377"/>
        <dbReference type="ChEBI" id="CHEBI:15378"/>
        <dbReference type="ChEBI" id="CHEBI:30616"/>
        <dbReference type="ChEBI" id="CHEBI:43474"/>
        <dbReference type="ChEBI" id="CHEBI:456216"/>
        <dbReference type="EC" id="3.6.4.13"/>
    </reaction>
</comment>
<evidence type="ECO:0000256" key="42">
    <source>
        <dbReference type="ARBA" id="ARBA00022879"/>
    </source>
</evidence>
<dbReference type="GO" id="GO:0044186">
    <property type="term" value="C:host cell lipid droplet"/>
    <property type="evidence" value="ECO:0007669"/>
    <property type="project" value="UniProtKB-SubCell"/>
</dbReference>
<dbReference type="PROSITE" id="PS51192">
    <property type="entry name" value="HELICASE_ATP_BIND_1"/>
    <property type="match status" value="1"/>
</dbReference>
<evidence type="ECO:0000256" key="56">
    <source>
        <dbReference type="ARBA" id="ARBA00023180"/>
    </source>
</evidence>
<evidence type="ECO:0000256" key="14">
    <source>
        <dbReference type="ARBA" id="ARBA00022482"/>
    </source>
</evidence>
<dbReference type="Gene3D" id="2.20.25.210">
    <property type="entry name" value="Hepatitis C NS5A, domain 1B"/>
    <property type="match status" value="1"/>
</dbReference>
<keyword evidence="47" id="KW-0805">Transcription regulation</keyword>
<evidence type="ECO:0000256" key="55">
    <source>
        <dbReference type="ARBA" id="ARBA00023163"/>
    </source>
</evidence>
<feature type="transmembrane region" description="Helical" evidence="72">
    <location>
        <begin position="790"/>
        <end position="815"/>
    </location>
</feature>
<keyword evidence="29" id="KW-0479">Metal-binding</keyword>
<dbReference type="GO" id="GO:0019013">
    <property type="term" value="C:viral nucleocapsid"/>
    <property type="evidence" value="ECO:0007669"/>
    <property type="project" value="UniProtKB-KW"/>
</dbReference>
<evidence type="ECO:0000256" key="32">
    <source>
        <dbReference type="ARBA" id="ARBA00022804"/>
    </source>
</evidence>
<comment type="function">
    <text evidence="68">Cysteine protease required for the proteolytic auto-cleavage between the non-structural proteins NS2 and NS3. The N-terminus of NS3 is required for the function of NS2 protease (active region NS2-3). Promotes the initiation of viral particle assembly by mediating the interaction between structural and non-structural proteins.</text>
</comment>
<keyword evidence="13" id="KW-0813">Transport</keyword>
<keyword evidence="60" id="KW-0922">Interferon antiviral system evasion</keyword>
<dbReference type="SUPFAM" id="SSF56672">
    <property type="entry name" value="DNA/RNA polymerases"/>
    <property type="match status" value="1"/>
</dbReference>
<evidence type="ECO:0000256" key="46">
    <source>
        <dbReference type="ARBA" id="ARBA00022989"/>
    </source>
</evidence>
<feature type="transmembrane region" description="Helical" evidence="72">
    <location>
        <begin position="2843"/>
        <end position="2863"/>
    </location>
</feature>
<proteinExistence type="predicted"/>
<dbReference type="InterPro" id="IPR002521">
    <property type="entry name" value="HCV_Core_C"/>
</dbReference>
<evidence type="ECO:0000256" key="41">
    <source>
        <dbReference type="ARBA" id="ARBA00022870"/>
    </source>
</evidence>
<evidence type="ECO:0000256" key="21">
    <source>
        <dbReference type="ARBA" id="ARBA00022581"/>
    </source>
</evidence>
<keyword evidence="27" id="KW-0548">Nucleotidyltransferase</keyword>
<dbReference type="GO" id="GO:0039520">
    <property type="term" value="P:symbiont-mediated activation of host autophagy"/>
    <property type="evidence" value="ECO:0007669"/>
    <property type="project" value="UniProtKB-KW"/>
</dbReference>
<keyword evidence="34" id="KW-0788">Thiol protease</keyword>
<keyword evidence="31" id="KW-0378">Hydrolase</keyword>
<dbReference type="InterPro" id="IPR002166">
    <property type="entry name" value="RNA_pol_HCV"/>
</dbReference>
<dbReference type="InterPro" id="IPR004109">
    <property type="entry name" value="HepC_NS3_protease"/>
</dbReference>
<dbReference type="Pfam" id="PF01001">
    <property type="entry name" value="HCV_NS4b"/>
    <property type="match status" value="1"/>
</dbReference>
<keyword evidence="30" id="KW-0547">Nucleotide-binding</keyword>
<dbReference type="Pfam" id="PF01006">
    <property type="entry name" value="HCV_NS4a"/>
    <property type="match status" value="1"/>
</dbReference>
<evidence type="ECO:0000256" key="60">
    <source>
        <dbReference type="ARBA" id="ARBA00023258"/>
    </source>
</evidence>
<evidence type="ECO:0000256" key="3">
    <source>
        <dbReference type="ARBA" id="ARBA00001947"/>
    </source>
</evidence>
<keyword evidence="53" id="KW-0564">Palmitate</keyword>
<dbReference type="Pfam" id="PF02907">
    <property type="entry name" value="Peptidase_S29"/>
    <property type="match status" value="1"/>
</dbReference>
<keyword evidence="41" id="KW-1043">Host membrane</keyword>
<evidence type="ECO:0000259" key="74">
    <source>
        <dbReference type="PROSITE" id="PS51192"/>
    </source>
</evidence>
<keyword evidence="44" id="KW-0693">Viral RNA replication</keyword>
<dbReference type="GO" id="GO:0039694">
    <property type="term" value="P:viral RNA genome replication"/>
    <property type="evidence" value="ECO:0007669"/>
    <property type="project" value="InterPro"/>
</dbReference>
<feature type="domain" description="Peptidase C18" evidence="75">
    <location>
        <begin position="819"/>
        <end position="940"/>
    </location>
</feature>
<keyword evidence="42" id="KW-0261">Viral envelope protein</keyword>
<evidence type="ECO:0000256" key="17">
    <source>
        <dbReference type="ARBA" id="ARBA00022510"/>
    </source>
</evidence>
<evidence type="ECO:0000256" key="53">
    <source>
        <dbReference type="ARBA" id="ARBA00023139"/>
    </source>
</evidence>
<evidence type="ECO:0000256" key="61">
    <source>
        <dbReference type="ARBA" id="ARBA00023268"/>
    </source>
</evidence>
<dbReference type="GO" id="GO:0039654">
    <property type="term" value="P:fusion of virus membrane with host endosome membrane"/>
    <property type="evidence" value="ECO:0007669"/>
    <property type="project" value="UniProtKB-KW"/>
</dbReference>
<keyword evidence="45" id="KW-1097">Inhibition of host MAVS by virus</keyword>
<dbReference type="GO" id="GO:0005524">
    <property type="term" value="F:ATP binding"/>
    <property type="evidence" value="ECO:0007669"/>
    <property type="project" value="UniProtKB-KW"/>
</dbReference>
<evidence type="ECO:0000256" key="51">
    <source>
        <dbReference type="ARBA" id="ARBA00023086"/>
    </source>
</evidence>
<protein>
    <recommendedName>
        <fullName evidence="12">Genome polyprotein</fullName>
    </recommendedName>
</protein>
<keyword evidence="15" id="KW-0696">RNA-directed RNA polymerase</keyword>
<evidence type="ECO:0000256" key="23">
    <source>
        <dbReference type="ARBA" id="ARBA00022632"/>
    </source>
</evidence>
<evidence type="ECO:0000256" key="29">
    <source>
        <dbReference type="ARBA" id="ARBA00022723"/>
    </source>
</evidence>
<evidence type="ECO:0000259" key="75">
    <source>
        <dbReference type="PROSITE" id="PS51693"/>
    </source>
</evidence>
<organism evidence="77 78">
    <name type="scientific">Hepatitis GB virus B</name>
    <name type="common">GBV-B</name>
    <name type="synonym">GB virus B</name>
    <dbReference type="NCBI Taxonomy" id="2847087"/>
    <lineage>
        <taxon>Viruses</taxon>
        <taxon>Riboviria</taxon>
        <taxon>Orthornavirae</taxon>
        <taxon>Kitrinoviricota</taxon>
        <taxon>Flasuviricetes</taxon>
        <taxon>Amarillovirales</taxon>
        <taxon>Flaviviridae</taxon>
        <taxon>Hepacivirus</taxon>
        <taxon>Hepacivirus platyrrhini</taxon>
    </lineage>
</organism>
<evidence type="ECO:0000256" key="71">
    <source>
        <dbReference type="SAM" id="MobiDB-lite"/>
    </source>
</evidence>
<evidence type="ECO:0000256" key="67">
    <source>
        <dbReference type="ARBA" id="ARBA00046032"/>
    </source>
</evidence>
<feature type="compositionally biased region" description="Polar residues" evidence="71">
    <location>
        <begin position="1"/>
        <end position="10"/>
    </location>
</feature>
<keyword evidence="43" id="KW-0694">RNA-binding</keyword>
<dbReference type="GO" id="GO:0044167">
    <property type="term" value="C:host cell endoplasmic reticulum membrane"/>
    <property type="evidence" value="ECO:0007669"/>
    <property type="project" value="UniProtKB-SubCell"/>
</dbReference>
<dbReference type="GO" id="GO:0039545">
    <property type="term" value="P:symbiont-mediated suppression of host cytoplasmic pattern recognition receptor signaling pathway via inhibition of MAVS activity"/>
    <property type="evidence" value="ECO:0007669"/>
    <property type="project" value="UniProtKB-KW"/>
</dbReference>
<dbReference type="Pfam" id="PF08301">
    <property type="entry name" value="HCV_NS5a_1b"/>
    <property type="match status" value="1"/>
</dbReference>
<evidence type="ECO:0000256" key="64">
    <source>
        <dbReference type="ARBA" id="ARBA00023288"/>
    </source>
</evidence>
<dbReference type="GO" id="GO:0004197">
    <property type="term" value="F:cysteine-type endopeptidase activity"/>
    <property type="evidence" value="ECO:0007669"/>
    <property type="project" value="InterPro"/>
</dbReference>
<dbReference type="InterPro" id="IPR011492">
    <property type="entry name" value="Flavi_DEAD"/>
</dbReference>
<evidence type="ECO:0000256" key="25">
    <source>
        <dbReference type="ARBA" id="ARBA00022679"/>
    </source>
</evidence>
<evidence type="ECO:0000256" key="54">
    <source>
        <dbReference type="ARBA" id="ARBA00023147"/>
    </source>
</evidence>
<evidence type="ECO:0000256" key="36">
    <source>
        <dbReference type="ARBA" id="ARBA00022830"/>
    </source>
</evidence>
<evidence type="ECO:0000256" key="52">
    <source>
        <dbReference type="ARBA" id="ARBA00023136"/>
    </source>
</evidence>
<feature type="transmembrane region" description="Helical" evidence="72">
    <location>
        <begin position="747"/>
        <end position="769"/>
    </location>
</feature>
<keyword evidence="59" id="KW-1035">Host cytoplasm</keyword>
<comment type="subcellular location">
    <subcellularLocation>
        <location evidence="9">Host cytoplasm</location>
        <location evidence="9">Host perinuclear region</location>
    </subcellularLocation>
    <subcellularLocation>
        <location evidence="5">Host endoplasmic reticulum membrane</location>
        <topology evidence="5">Multi-pass membrane protein</topology>
    </subcellularLocation>
    <subcellularLocation>
        <location evidence="7">Host endoplasmic reticulum membrane</location>
        <topology evidence="7">Peripheral membrane protein</topology>
    </subcellularLocation>
    <subcellularLocation>
        <location evidence="10">Host endoplasmic reticulum membrane</location>
        <topology evidence="10">Single-pass type I membrane protein</topology>
    </subcellularLocation>
    <subcellularLocation>
        <location evidence="8">Host lipid droplet</location>
    </subcellularLocation>
    <subcellularLocation>
        <location evidence="6">Host mitochondrion</location>
    </subcellularLocation>
    <subcellularLocation>
        <location evidence="4">Host nucleus</location>
    </subcellularLocation>
    <subcellularLocation>
        <location evidence="11">Virion membrane</location>
        <topology evidence="11">Single-pass type I membrane protein</topology>
    </subcellularLocation>
</comment>
<keyword evidence="22" id="KW-1162">Viral penetration into host cytoplasm</keyword>